<dbReference type="PANTHER" id="PTHR30109">
    <property type="entry name" value="HYDROXYLAMINE REDUCTASE"/>
    <property type="match status" value="1"/>
</dbReference>
<dbReference type="GO" id="GO:0046872">
    <property type="term" value="F:metal ion binding"/>
    <property type="evidence" value="ECO:0007669"/>
    <property type="project" value="UniProtKB-KW"/>
</dbReference>
<dbReference type="SUPFAM" id="SSF56821">
    <property type="entry name" value="Prismane protein-like"/>
    <property type="match status" value="1"/>
</dbReference>
<evidence type="ECO:0000313" key="9">
    <source>
        <dbReference type="Proteomes" id="UP000326500"/>
    </source>
</evidence>
<name>A0A1G9BMZ6_9EURY</name>
<feature type="binding site" evidence="7">
    <location>
        <position position="233"/>
    </location>
    <ligand>
        <name>hybrid [4Fe-2O-2S] cluster</name>
        <dbReference type="ChEBI" id="CHEBI:60519"/>
    </ligand>
</feature>
<reference evidence="8 9" key="1">
    <citation type="submission" date="2016-10" db="EMBL/GenBank/DDBJ databases">
        <authorList>
            <person name="Varghese N."/>
            <person name="Submissions S."/>
        </authorList>
    </citation>
    <scope>NUCLEOTIDE SEQUENCE [LARGE SCALE GENOMIC DNA]</scope>
    <source>
        <strain evidence="8 9">DSM 2373</strain>
    </source>
</reference>
<dbReference type="Proteomes" id="UP000326500">
    <property type="component" value="Unassembled WGS sequence"/>
</dbReference>
<dbReference type="InterPro" id="IPR004137">
    <property type="entry name" value="HCP/CODH"/>
</dbReference>
<feature type="binding site" evidence="7">
    <location>
        <position position="445"/>
    </location>
    <ligand>
        <name>hybrid [4Fe-2O-2S] cluster</name>
        <dbReference type="ChEBI" id="CHEBI:60519"/>
    </ligand>
</feature>
<comment type="subcellular location">
    <subcellularLocation>
        <location evidence="7">Cytoplasm</location>
    </subcellularLocation>
</comment>
<keyword evidence="9" id="KW-1185">Reference proteome</keyword>
<sequence>MFCNQCEETAKGLGCTVRGVCGKDAETAGLQDVLIYLLKGLSVRNLAAIKNGGGDPEVGEFIAGCLFATLTNVNFDPARFEDKIREAARIRDALPPAGSAEPDACTWTPESQAAIAAKAEEIVAAREMVDADLQSLRDLLVFGLKGMGAYYHHASVLGYRDEEITTFLQEGLAATLHDHTADEMVTLVLKCGEIGVKTLALLDRANTAAFGTPEITTVSTGAGTRPGILVTGHDLKDLADLLAQTAGTGVDVYTHGEMLPAHAYPELKKYDHLVGNYGGSWPFQREEFERFNGPVLVTTNCLVPPKDTYRDRVYTTGPVGFAGVKHIGASSDGKKDFSPLIEHAKCCEPPQDLSRGDLVTGCAHAPVLAIADTVVNAVKSGAVKRFIVMAGCDGRYSGRDYYTRFAEALPADTIILTAGCAKYRYNSLGLGTIGGIPRVLDAGQCNDSYSLVVIAQALAKAFGVGVNELPVSYNIAWYEQKAVLVLLSLLSLGIKDITLGPRLPGFVSPGILKVLVENFGIKGITTVEEDLARMVPGN</sequence>
<organism evidence="8 9">
    <name type="scientific">Methanoculleus thermophilus</name>
    <dbReference type="NCBI Taxonomy" id="2200"/>
    <lineage>
        <taxon>Archaea</taxon>
        <taxon>Methanobacteriati</taxon>
        <taxon>Methanobacteriota</taxon>
        <taxon>Stenosarchaea group</taxon>
        <taxon>Methanomicrobia</taxon>
        <taxon>Methanomicrobiales</taxon>
        <taxon>Methanomicrobiaceae</taxon>
        <taxon>Methanoculleus</taxon>
    </lineage>
</organism>
<evidence type="ECO:0000256" key="2">
    <source>
        <dbReference type="ARBA" id="ARBA00022490"/>
    </source>
</evidence>
<dbReference type="GO" id="GO:0005737">
    <property type="term" value="C:cytoplasm"/>
    <property type="evidence" value="ECO:0007669"/>
    <property type="project" value="UniProtKB-SubCell"/>
</dbReference>
<evidence type="ECO:0000256" key="7">
    <source>
        <dbReference type="HAMAP-Rule" id="MF_00069"/>
    </source>
</evidence>
<dbReference type="EC" id="1.7.99.1" evidence="7"/>
<protein>
    <recommendedName>
        <fullName evidence="7">Hydroxylamine reductase</fullName>
        <ecNumber evidence="7">1.7.99.1</ecNumber>
    </recommendedName>
    <alternativeName>
        <fullName evidence="7">Hybrid-cluster protein</fullName>
        <shortName evidence="7">HCP</shortName>
    </alternativeName>
    <alternativeName>
        <fullName evidence="7">Prismane protein</fullName>
    </alternativeName>
</protein>
<gene>
    <name evidence="7" type="primary">hcp</name>
    <name evidence="8" type="ORF">SAMN04488571_11024</name>
</gene>
<keyword evidence="6 7" id="KW-0411">Iron-sulfur</keyword>
<dbReference type="AlphaFoldDB" id="A0A1G9BMZ6"/>
<dbReference type="NCBIfam" id="NF003658">
    <property type="entry name" value="PRK05290.1"/>
    <property type="match status" value="1"/>
</dbReference>
<dbReference type="GO" id="GO:0051539">
    <property type="term" value="F:4 iron, 4 sulfur cluster binding"/>
    <property type="evidence" value="ECO:0007669"/>
    <property type="project" value="UniProtKB-KW"/>
</dbReference>
<proteinExistence type="inferred from homology"/>
<dbReference type="OrthoDB" id="21311at2157"/>
<dbReference type="InterPro" id="IPR010048">
    <property type="entry name" value="Hydroxylam_reduct"/>
</dbReference>
<keyword evidence="4 7" id="KW-0560">Oxidoreductase</keyword>
<dbReference type="PIRSF" id="PIRSF000076">
    <property type="entry name" value="HCP"/>
    <property type="match status" value="1"/>
</dbReference>
<dbReference type="InterPro" id="IPR016099">
    <property type="entry name" value="Prismane-like_a/b-sand"/>
</dbReference>
<dbReference type="GO" id="GO:0050418">
    <property type="term" value="F:hydroxylamine reductase activity"/>
    <property type="evidence" value="ECO:0007669"/>
    <property type="project" value="UniProtKB-UniRule"/>
</dbReference>
<dbReference type="Gene3D" id="1.20.1270.20">
    <property type="match status" value="2"/>
</dbReference>
<dbReference type="STRING" id="2200.GCA_001571405_01838"/>
<dbReference type="FunFam" id="3.40.50.2030:FF:000001">
    <property type="entry name" value="Hydroxylamine reductase"/>
    <property type="match status" value="1"/>
</dbReference>
<comment type="similarity">
    <text evidence="7">Belongs to the HCP family.</text>
</comment>
<comment type="catalytic activity">
    <reaction evidence="7">
        <text>A + NH4(+) + H2O = hydroxylamine + AH2 + H(+)</text>
        <dbReference type="Rhea" id="RHEA:22052"/>
        <dbReference type="ChEBI" id="CHEBI:13193"/>
        <dbReference type="ChEBI" id="CHEBI:15377"/>
        <dbReference type="ChEBI" id="CHEBI:15378"/>
        <dbReference type="ChEBI" id="CHEBI:15429"/>
        <dbReference type="ChEBI" id="CHEBI:17499"/>
        <dbReference type="ChEBI" id="CHEBI:28938"/>
        <dbReference type="EC" id="1.7.99.1"/>
    </reaction>
</comment>
<dbReference type="CDD" id="cd01914">
    <property type="entry name" value="HCP"/>
    <property type="match status" value="1"/>
</dbReference>
<feature type="binding site" evidence="7">
    <location>
        <position position="15"/>
    </location>
    <ligand>
        <name>[4Fe-4S] cluster</name>
        <dbReference type="ChEBI" id="CHEBI:49883"/>
    </ligand>
</feature>
<feature type="binding site" evidence="7">
    <location>
        <position position="257"/>
    </location>
    <ligand>
        <name>hybrid [4Fe-2O-2S] cluster</name>
        <dbReference type="ChEBI" id="CHEBI:60519"/>
    </ligand>
</feature>
<dbReference type="Gene3D" id="3.40.50.2030">
    <property type="match status" value="2"/>
</dbReference>
<dbReference type="GO" id="GO:0004601">
    <property type="term" value="F:peroxidase activity"/>
    <property type="evidence" value="ECO:0007669"/>
    <property type="project" value="TreeGrafter"/>
</dbReference>
<evidence type="ECO:0000256" key="5">
    <source>
        <dbReference type="ARBA" id="ARBA00023004"/>
    </source>
</evidence>
<dbReference type="Pfam" id="PF03063">
    <property type="entry name" value="Prismane"/>
    <property type="match status" value="1"/>
</dbReference>
<feature type="binding site" evidence="7">
    <location>
        <position position="301"/>
    </location>
    <ligand>
        <name>hybrid [4Fe-2O-2S] cluster</name>
        <dbReference type="ChEBI" id="CHEBI:60519"/>
    </ligand>
</feature>
<evidence type="ECO:0000256" key="1">
    <source>
        <dbReference type="ARBA" id="ARBA00022485"/>
    </source>
</evidence>
<feature type="binding site" description="via persulfide group" evidence="7">
    <location>
        <position position="392"/>
    </location>
    <ligand>
        <name>hybrid [4Fe-2O-2S] cluster</name>
        <dbReference type="ChEBI" id="CHEBI:60519"/>
    </ligand>
</feature>
<keyword evidence="2 7" id="KW-0963">Cytoplasm</keyword>
<evidence type="ECO:0000256" key="6">
    <source>
        <dbReference type="ARBA" id="ARBA00023014"/>
    </source>
</evidence>
<keyword evidence="5 7" id="KW-0408">Iron</keyword>
<evidence type="ECO:0000256" key="3">
    <source>
        <dbReference type="ARBA" id="ARBA00022723"/>
    </source>
</evidence>
<feature type="binding site" evidence="7">
    <location>
        <position position="479"/>
    </location>
    <ligand>
        <name>hybrid [4Fe-2O-2S] cluster</name>
        <dbReference type="ChEBI" id="CHEBI:60519"/>
    </ligand>
</feature>
<evidence type="ECO:0000313" key="8">
    <source>
        <dbReference type="EMBL" id="SDK40826.1"/>
    </source>
</evidence>
<dbReference type="InterPro" id="IPR011254">
    <property type="entry name" value="Prismane-like_sf"/>
</dbReference>
<dbReference type="HAMAP" id="MF_00069">
    <property type="entry name" value="Hydroxylam_reduct"/>
    <property type="match status" value="1"/>
</dbReference>
<feature type="binding site" evidence="7">
    <location>
        <position position="6"/>
    </location>
    <ligand>
        <name>[4Fe-4S] cluster</name>
        <dbReference type="ChEBI" id="CHEBI:49883"/>
    </ligand>
</feature>
<feature type="modified residue" description="Cysteine persulfide" evidence="7">
    <location>
        <position position="392"/>
    </location>
</feature>
<evidence type="ECO:0000256" key="4">
    <source>
        <dbReference type="ARBA" id="ARBA00023002"/>
    </source>
</evidence>
<keyword evidence="3 7" id="KW-0479">Metal-binding</keyword>
<comment type="cofactor">
    <cofactor evidence="7">
        <name>hybrid [4Fe-2O-2S] cluster</name>
        <dbReference type="ChEBI" id="CHEBI:60519"/>
    </cofactor>
    <text evidence="7">Binds 1 hybrid [4Fe-2O-2S] cluster.</text>
</comment>
<comment type="cofactor">
    <cofactor evidence="7">
        <name>[4Fe-4S] cluster</name>
        <dbReference type="ChEBI" id="CHEBI:49883"/>
    </cofactor>
    <text evidence="7">Binds 1 [4Fe-4S] cluster.</text>
</comment>
<feature type="binding site" evidence="7">
    <location>
        <position position="420"/>
    </location>
    <ligand>
        <name>hybrid [4Fe-2O-2S] cluster</name>
        <dbReference type="ChEBI" id="CHEBI:60519"/>
    </ligand>
</feature>
<dbReference type="RefSeq" id="WP_066958227.1">
    <property type="nucleotide sequence ID" value="NZ_BCNX01000009.1"/>
</dbReference>
<dbReference type="GO" id="GO:0042542">
    <property type="term" value="P:response to hydrogen peroxide"/>
    <property type="evidence" value="ECO:0007669"/>
    <property type="project" value="TreeGrafter"/>
</dbReference>
<dbReference type="NCBIfam" id="TIGR01703">
    <property type="entry name" value="hybrid_clust"/>
    <property type="match status" value="1"/>
</dbReference>
<feature type="binding site" evidence="7">
    <location>
        <position position="481"/>
    </location>
    <ligand>
        <name>hybrid [4Fe-2O-2S] cluster</name>
        <dbReference type="ChEBI" id="CHEBI:60519"/>
    </ligand>
</feature>
<comment type="function">
    <text evidence="7">Catalyzes the reduction of hydroxylamine to form NH(3) and H(2)O.</text>
</comment>
<feature type="binding site" evidence="7">
    <location>
        <position position="21"/>
    </location>
    <ligand>
        <name>[4Fe-4S] cluster</name>
        <dbReference type="ChEBI" id="CHEBI:49883"/>
    </ligand>
</feature>
<dbReference type="InterPro" id="IPR016100">
    <property type="entry name" value="Prismane_a-bundle"/>
</dbReference>
<accession>A0A1G9BMZ6</accession>
<dbReference type="EMBL" id="FNFT01000010">
    <property type="protein sequence ID" value="SDK40826.1"/>
    <property type="molecule type" value="Genomic_DNA"/>
</dbReference>
<dbReference type="PANTHER" id="PTHR30109:SF0">
    <property type="entry name" value="HYDROXYLAMINE REDUCTASE"/>
    <property type="match status" value="1"/>
</dbReference>
<feature type="binding site" evidence="7">
    <location>
        <position position="3"/>
    </location>
    <ligand>
        <name>[4Fe-4S] cluster</name>
        <dbReference type="ChEBI" id="CHEBI:49883"/>
    </ligand>
</feature>
<keyword evidence="1 7" id="KW-0004">4Fe-4S</keyword>